<dbReference type="InterPro" id="IPR036413">
    <property type="entry name" value="YaeB-like_sf"/>
</dbReference>
<dbReference type="PROSITE" id="PS51668">
    <property type="entry name" value="TSAA_2"/>
    <property type="match status" value="1"/>
</dbReference>
<keyword evidence="1" id="KW-0949">S-adenosyl-L-methionine</keyword>
<evidence type="ECO:0000256" key="1">
    <source>
        <dbReference type="ARBA" id="ARBA00022691"/>
    </source>
</evidence>
<keyword evidence="5" id="KW-1185">Reference proteome</keyword>
<sequence length="389" mass="42879">QSPSPENSSIMTIYACVDGSKSSFALFEIIVWKWRSTKSHIVELEAALAIALKQRAAERTGRIRAQRELRQALLGGKNLKEGNVVAYPMTPIGTVRSCFSTRNGTPRQPMLVSLARASLVLSSKGVPAESLDGLLKYSHCWLLYVFHENTDLPSLWKQPAHKDFKAKVRVPRLEGGKLGVFATRTPHRPCPIGLTVAKVEGIKGATLLLSGADLVDGTPVLDIKPYLPYCDSVPESSAPSWVQAGGEDDVIAMASVSFTENFVTELAKCWDVMGKNSLYSSQVEIQSLVEQVLSRDIRSLNQRQRPHNGVLNILHHDRGIETDGAEPSTDTEELPKVVYHLILEGINVSYSLEQEGVVVVEGAALDCSFKHICSRDTDPRSWRHVFHKS</sequence>
<dbReference type="CDD" id="cd09281">
    <property type="entry name" value="UPF0066"/>
    <property type="match status" value="1"/>
</dbReference>
<protein>
    <recommendedName>
        <fullName evidence="3">TsaA-like domain-containing protein</fullName>
    </recommendedName>
</protein>
<evidence type="ECO:0000256" key="2">
    <source>
        <dbReference type="ARBA" id="ARBA00033753"/>
    </source>
</evidence>
<feature type="non-terminal residue" evidence="4">
    <location>
        <position position="1"/>
    </location>
</feature>
<dbReference type="Gene3D" id="2.40.30.70">
    <property type="entry name" value="YaeB-like"/>
    <property type="match status" value="1"/>
</dbReference>
<dbReference type="InterPro" id="IPR040372">
    <property type="entry name" value="YaeB-like"/>
</dbReference>
<evidence type="ECO:0000313" key="5">
    <source>
        <dbReference type="Proteomes" id="UP001497522"/>
    </source>
</evidence>
<dbReference type="NCBIfam" id="TIGR00104">
    <property type="entry name" value="tRNA_TsaA"/>
    <property type="match status" value="1"/>
</dbReference>
<dbReference type="InterPro" id="IPR023370">
    <property type="entry name" value="TrmO-like_N"/>
</dbReference>
<comment type="similarity">
    <text evidence="2">Belongs to the tRNA methyltransferase O family.</text>
</comment>
<proteinExistence type="inferred from homology"/>
<reference evidence="4 5" key="1">
    <citation type="submission" date="2024-03" db="EMBL/GenBank/DDBJ databases">
        <authorList>
            <consortium name="ELIXIR-Norway"/>
            <consortium name="Elixir Norway"/>
        </authorList>
    </citation>
    <scope>NUCLEOTIDE SEQUENCE [LARGE SCALE GENOMIC DNA]</scope>
</reference>
<dbReference type="PANTHER" id="PTHR12818:SF0">
    <property type="entry name" value="TRNA (ADENINE(37)-N6)-METHYLTRANSFERASE"/>
    <property type="match status" value="1"/>
</dbReference>
<dbReference type="Pfam" id="PF01980">
    <property type="entry name" value="TrmO_N"/>
    <property type="match status" value="1"/>
</dbReference>
<organism evidence="4 5">
    <name type="scientific">Sphagnum jensenii</name>
    <dbReference type="NCBI Taxonomy" id="128206"/>
    <lineage>
        <taxon>Eukaryota</taxon>
        <taxon>Viridiplantae</taxon>
        <taxon>Streptophyta</taxon>
        <taxon>Embryophyta</taxon>
        <taxon>Bryophyta</taxon>
        <taxon>Sphagnophytina</taxon>
        <taxon>Sphagnopsida</taxon>
        <taxon>Sphagnales</taxon>
        <taxon>Sphagnaceae</taxon>
        <taxon>Sphagnum</taxon>
    </lineage>
</organism>
<gene>
    <name evidence="4" type="ORF">CSSPJE1EN2_LOCUS1322</name>
</gene>
<dbReference type="InterPro" id="IPR036414">
    <property type="entry name" value="YaeB_N_sf"/>
</dbReference>
<dbReference type="Proteomes" id="UP001497522">
    <property type="component" value="Chromosome 1"/>
</dbReference>
<accession>A0ABP1A715</accession>
<dbReference type="SUPFAM" id="SSF118196">
    <property type="entry name" value="YaeB-like"/>
    <property type="match status" value="1"/>
</dbReference>
<feature type="domain" description="TsaA-like" evidence="3">
    <location>
        <begin position="89"/>
        <end position="235"/>
    </location>
</feature>
<name>A0ABP1A715_9BRYO</name>
<dbReference type="PANTHER" id="PTHR12818">
    <property type="entry name" value="TRNA (ADENINE(37)-N6)-METHYLTRANSFERASE"/>
    <property type="match status" value="1"/>
</dbReference>
<evidence type="ECO:0000313" key="4">
    <source>
        <dbReference type="EMBL" id="CAK9858327.1"/>
    </source>
</evidence>
<dbReference type="EMBL" id="OZ023702">
    <property type="protein sequence ID" value="CAK9858327.1"/>
    <property type="molecule type" value="Genomic_DNA"/>
</dbReference>
<evidence type="ECO:0000259" key="3">
    <source>
        <dbReference type="PROSITE" id="PS51668"/>
    </source>
</evidence>